<dbReference type="AlphaFoldDB" id="A0A1D7TK85"/>
<accession>A0A1D7TK85</accession>
<name>A0A1D7TK85_9BACT</name>
<proteinExistence type="predicted"/>
<sequence>MSLHVIPLIQEFYLATDRIEIPENKIIPTSAGKNGKIESGYVLQKSHPYYEIDTLYWRTTPLVNRIFIIHFQEILLAFIHSQLMSQKNYAIFNYERANGIKLYLHPKKPTNICIEVFDRKAKNFILAETLCKVECRILVRQLHYYLHSGTIVEEALNESVECFYSEKSFKLKTPKVYE</sequence>
<reference evidence="2" key="1">
    <citation type="submission" date="2016-08" db="EMBL/GenBank/DDBJ databases">
        <title>Complete genome sequence of the organohalide-respiring Epsilonproteobacterium Sulfurospirillum halorespirans.</title>
        <authorList>
            <person name="Goris T."/>
            <person name="Zimmermann J."/>
            <person name="Schenz B."/>
            <person name="Lemos M."/>
            <person name="Hackermueller J."/>
            <person name="Diekert G."/>
        </authorList>
    </citation>
    <scope>NUCLEOTIDE SEQUENCE [LARGE SCALE GENOMIC DNA]</scope>
    <source>
        <strain>DSM 13726</strain>
        <strain evidence="2">PCE-M2</strain>
    </source>
</reference>
<protein>
    <submittedName>
        <fullName evidence="1">Uncharacterized protein</fullName>
    </submittedName>
</protein>
<keyword evidence="2" id="KW-1185">Reference proteome</keyword>
<dbReference type="EMBL" id="CP017111">
    <property type="protein sequence ID" value="AOO65324.1"/>
    <property type="molecule type" value="Genomic_DNA"/>
</dbReference>
<dbReference type="KEGG" id="shal:SHALO_1549"/>
<dbReference type="RefSeq" id="WP_069478043.1">
    <property type="nucleotide sequence ID" value="NZ_CP017111.1"/>
</dbReference>
<dbReference type="STRING" id="1193502.SHALO_1549"/>
<dbReference type="Proteomes" id="UP000094609">
    <property type="component" value="Chromosome"/>
</dbReference>
<dbReference type="PATRIC" id="fig|1193502.14.peg.1575"/>
<evidence type="ECO:0000313" key="1">
    <source>
        <dbReference type="EMBL" id="AOO65324.1"/>
    </source>
</evidence>
<organism evidence="1 2">
    <name type="scientific">Sulfurospirillum halorespirans DSM 13726</name>
    <dbReference type="NCBI Taxonomy" id="1193502"/>
    <lineage>
        <taxon>Bacteria</taxon>
        <taxon>Pseudomonadati</taxon>
        <taxon>Campylobacterota</taxon>
        <taxon>Epsilonproteobacteria</taxon>
        <taxon>Campylobacterales</taxon>
        <taxon>Sulfurospirillaceae</taxon>
        <taxon>Sulfurospirillum</taxon>
    </lineage>
</organism>
<evidence type="ECO:0000313" key="2">
    <source>
        <dbReference type="Proteomes" id="UP000094609"/>
    </source>
</evidence>
<gene>
    <name evidence="1" type="ORF">SHALO_1549</name>
</gene>